<comment type="caution">
    <text evidence="4">The sequence shown here is derived from an EMBL/GenBank/DDBJ whole genome shotgun (WGS) entry which is preliminary data.</text>
</comment>
<dbReference type="NCBIfam" id="NF008751">
    <property type="entry name" value="PRK11784.1-3"/>
    <property type="match status" value="1"/>
</dbReference>
<dbReference type="PROSITE" id="PS50206">
    <property type="entry name" value="RHODANESE_3"/>
    <property type="match status" value="1"/>
</dbReference>
<dbReference type="InterPro" id="IPR001763">
    <property type="entry name" value="Rhodanese-like_dom"/>
</dbReference>
<feature type="active site" description="S-selanylcysteine intermediate" evidence="2">
    <location>
        <position position="96"/>
    </location>
</feature>
<name>A0A939DIE0_9GAMM</name>
<dbReference type="SUPFAM" id="SSF52821">
    <property type="entry name" value="Rhodanese/Cell cycle control phosphatase"/>
    <property type="match status" value="1"/>
</dbReference>
<dbReference type="NCBIfam" id="TIGR03167">
    <property type="entry name" value="tRNA_sel_U_synt"/>
    <property type="match status" value="1"/>
</dbReference>
<dbReference type="AlphaFoldDB" id="A0A939DIE0"/>
<keyword evidence="5" id="KW-1185">Reference proteome</keyword>
<dbReference type="InterPro" id="IPR058840">
    <property type="entry name" value="AAA_SelU"/>
</dbReference>
<comment type="function">
    <text evidence="2">Involved in the post-transcriptional modification of the uridine at the wobble position (U34) of tRNA(Lys), tRNA(Glu) and tRNA(Gln). Catalyzes the conversion of 2-thiouridine (S2U-RNA) to 2-selenouridine (Se2U-RNA). Acts in a two-step process involving geranylation of 2-thiouridine (S2U) to S-geranyl-2-thiouridine (geS2U) and subsequent selenation of the latter derivative to 2-selenouridine (Se2U) in the tRNA chain.</text>
</comment>
<organism evidence="4 5">
    <name type="scientific">Parahaliea mediterranea</name>
    <dbReference type="NCBI Taxonomy" id="651086"/>
    <lineage>
        <taxon>Bacteria</taxon>
        <taxon>Pseudomonadati</taxon>
        <taxon>Pseudomonadota</taxon>
        <taxon>Gammaproteobacteria</taxon>
        <taxon>Cellvibrionales</taxon>
        <taxon>Halieaceae</taxon>
        <taxon>Parahaliea</taxon>
    </lineage>
</organism>
<dbReference type="CDD" id="cd01520">
    <property type="entry name" value="RHOD_YbbB"/>
    <property type="match status" value="1"/>
</dbReference>
<dbReference type="GO" id="GO:0043828">
    <property type="term" value="F:tRNA 2-selenouridine synthase activity"/>
    <property type="evidence" value="ECO:0007669"/>
    <property type="project" value="UniProtKB-EC"/>
</dbReference>
<dbReference type="PANTHER" id="PTHR30401">
    <property type="entry name" value="TRNA 2-SELENOURIDINE SYNTHASE"/>
    <property type="match status" value="1"/>
</dbReference>
<sequence>MARPDTRDYRRLFLEDVPLMDMRAPGEFAQGAFPGAHSLPLMNDDERARVGTCYKQRGQAAAIALGHELVAGEVRERRMRAWLDFARDHPRGYLYCFRGGLRSATVQQWLARTGVDYPLVLGGYKAMRRFLIDNLEKAVLERELRLISGRTGTGKTRVVEALPRAVDLEGRARHRGSAFGQLPGGQPSQIDFENALSIDLLKLGAAGDGPVYLEDEGHMIGSVNLPLALRRAMAAAPMVVVQENLAARVAVVVEDYIVDLGRRYCERFGEADGPAEHRAKLRADLQRIRKRLGGARHQAVDEMLQSAFEQQWRTGDTTAHRDWIASLLRDYYDPMYDYQLRQRGGRVLFRGSRAEVIAWAGGAAR</sequence>
<keyword evidence="2" id="KW-0808">Transferase</keyword>
<comment type="catalytic activity">
    <reaction evidence="2">
        <text>5-methylaminomethyl-2-thiouridine(34) in tRNA + selenophosphate + (2E)-geranyl diphosphate + H2O + H(+) = 5-methylaminomethyl-2-selenouridine(34) in tRNA + (2E)-thiogeraniol + phosphate + diphosphate</text>
        <dbReference type="Rhea" id="RHEA:42716"/>
        <dbReference type="Rhea" id="RHEA-COMP:10195"/>
        <dbReference type="Rhea" id="RHEA-COMP:10196"/>
        <dbReference type="ChEBI" id="CHEBI:15377"/>
        <dbReference type="ChEBI" id="CHEBI:15378"/>
        <dbReference type="ChEBI" id="CHEBI:16144"/>
        <dbReference type="ChEBI" id="CHEBI:33019"/>
        <dbReference type="ChEBI" id="CHEBI:43474"/>
        <dbReference type="ChEBI" id="CHEBI:58057"/>
        <dbReference type="ChEBI" id="CHEBI:74455"/>
        <dbReference type="ChEBI" id="CHEBI:82743"/>
        <dbReference type="ChEBI" id="CHEBI:143703"/>
        <dbReference type="EC" id="2.9.1.3"/>
    </reaction>
</comment>
<comment type="catalytic activity">
    <reaction evidence="2">
        <text>5-methylaminomethyl-S-(2E)-geranyl-thiouridine(34) in tRNA + selenophosphate + H(+) = 5-methylaminomethyl-2-(Se-phospho)selenouridine(34) in tRNA + (2E)-thiogeraniol</text>
        <dbReference type="Rhea" id="RHEA:60172"/>
        <dbReference type="Rhea" id="RHEA-COMP:14654"/>
        <dbReference type="Rhea" id="RHEA-COMP:15523"/>
        <dbReference type="ChEBI" id="CHEBI:15378"/>
        <dbReference type="ChEBI" id="CHEBI:16144"/>
        <dbReference type="ChEBI" id="CHEBI:140632"/>
        <dbReference type="ChEBI" id="CHEBI:143702"/>
        <dbReference type="ChEBI" id="CHEBI:143703"/>
    </reaction>
</comment>
<dbReference type="HAMAP" id="MF_01622">
    <property type="entry name" value="tRNA_sel_U_synth"/>
    <property type="match status" value="1"/>
</dbReference>
<dbReference type="PANTHER" id="PTHR30401:SF0">
    <property type="entry name" value="TRNA 2-SELENOURIDINE SYNTHASE"/>
    <property type="match status" value="1"/>
</dbReference>
<evidence type="ECO:0000256" key="2">
    <source>
        <dbReference type="HAMAP-Rule" id="MF_01622"/>
    </source>
</evidence>
<dbReference type="InterPro" id="IPR027417">
    <property type="entry name" value="P-loop_NTPase"/>
</dbReference>
<keyword evidence="1 2" id="KW-0711">Selenium</keyword>
<comment type="subunit">
    <text evidence="2">Monomer.</text>
</comment>
<dbReference type="GO" id="GO:0016765">
    <property type="term" value="F:transferase activity, transferring alkyl or aryl (other than methyl) groups"/>
    <property type="evidence" value="ECO:0007669"/>
    <property type="project" value="UniProtKB-UniRule"/>
</dbReference>
<evidence type="ECO:0000313" key="4">
    <source>
        <dbReference type="EMBL" id="MBN7798726.1"/>
    </source>
</evidence>
<proteinExistence type="inferred from homology"/>
<dbReference type="EC" id="2.9.1.3" evidence="2"/>
<dbReference type="GO" id="GO:0002098">
    <property type="term" value="P:tRNA wobble uridine modification"/>
    <property type="evidence" value="ECO:0007669"/>
    <property type="project" value="UniProtKB-UniRule"/>
</dbReference>
<dbReference type="Pfam" id="PF26341">
    <property type="entry name" value="AAA_SelU"/>
    <property type="match status" value="1"/>
</dbReference>
<dbReference type="RefSeq" id="WP_206562175.1">
    <property type="nucleotide sequence ID" value="NZ_JAFKCZ010000018.1"/>
</dbReference>
<comment type="catalytic activity">
    <reaction evidence="2">
        <text>5-methylaminomethyl-2-(Se-phospho)selenouridine(34) in tRNA + H2O = 5-methylaminomethyl-2-selenouridine(34) in tRNA + phosphate</text>
        <dbReference type="Rhea" id="RHEA:60176"/>
        <dbReference type="Rhea" id="RHEA-COMP:10196"/>
        <dbReference type="Rhea" id="RHEA-COMP:15523"/>
        <dbReference type="ChEBI" id="CHEBI:15377"/>
        <dbReference type="ChEBI" id="CHEBI:43474"/>
        <dbReference type="ChEBI" id="CHEBI:82743"/>
        <dbReference type="ChEBI" id="CHEBI:143702"/>
    </reaction>
</comment>
<dbReference type="EMBL" id="JAFKCZ010000018">
    <property type="protein sequence ID" value="MBN7798726.1"/>
    <property type="molecule type" value="Genomic_DNA"/>
</dbReference>
<dbReference type="SMART" id="SM00450">
    <property type="entry name" value="RHOD"/>
    <property type="match status" value="1"/>
</dbReference>
<dbReference type="SUPFAM" id="SSF52540">
    <property type="entry name" value="P-loop containing nucleoside triphosphate hydrolases"/>
    <property type="match status" value="1"/>
</dbReference>
<gene>
    <name evidence="4" type="primary">mnmH</name>
    <name evidence="2" type="synonym">selU</name>
    <name evidence="4" type="ORF">JYP50_19140</name>
</gene>
<protein>
    <recommendedName>
        <fullName evidence="2">tRNA 2-selenouridine synthase</fullName>
        <ecNumber evidence="2">2.9.1.3</ecNumber>
    </recommendedName>
</protein>
<dbReference type="Proteomes" id="UP000664303">
    <property type="component" value="Unassembled WGS sequence"/>
</dbReference>
<accession>A0A939DIE0</accession>
<dbReference type="Gene3D" id="3.40.250.10">
    <property type="entry name" value="Rhodanese-like domain"/>
    <property type="match status" value="1"/>
</dbReference>
<dbReference type="InterPro" id="IPR036873">
    <property type="entry name" value="Rhodanese-like_dom_sf"/>
</dbReference>
<evidence type="ECO:0000313" key="5">
    <source>
        <dbReference type="Proteomes" id="UP000664303"/>
    </source>
</evidence>
<comment type="catalytic activity">
    <reaction evidence="2">
        <text>5-methylaminomethyl-2-thiouridine(34) in tRNA + (2E)-geranyl diphosphate = 5-methylaminomethyl-S-(2E)-geranyl-thiouridine(34) in tRNA + diphosphate</text>
        <dbReference type="Rhea" id="RHEA:14085"/>
        <dbReference type="Rhea" id="RHEA-COMP:10195"/>
        <dbReference type="Rhea" id="RHEA-COMP:14654"/>
        <dbReference type="ChEBI" id="CHEBI:33019"/>
        <dbReference type="ChEBI" id="CHEBI:58057"/>
        <dbReference type="ChEBI" id="CHEBI:74455"/>
        <dbReference type="ChEBI" id="CHEBI:140632"/>
    </reaction>
</comment>
<evidence type="ECO:0000259" key="3">
    <source>
        <dbReference type="PROSITE" id="PS50206"/>
    </source>
</evidence>
<comment type="similarity">
    <text evidence="2">Belongs to the SelU family.</text>
</comment>
<evidence type="ECO:0000256" key="1">
    <source>
        <dbReference type="ARBA" id="ARBA00023266"/>
    </source>
</evidence>
<reference evidence="4" key="1">
    <citation type="submission" date="2021-02" db="EMBL/GenBank/DDBJ databases">
        <title>PHA producing bacteria isolated from coastal sediment in Guangdong, Shenzhen.</title>
        <authorList>
            <person name="Zheng W."/>
            <person name="Yu S."/>
            <person name="Huang Y."/>
        </authorList>
    </citation>
    <scope>NUCLEOTIDE SEQUENCE</scope>
    <source>
        <strain evidence="4">TN14-10</strain>
    </source>
</reference>
<dbReference type="InterPro" id="IPR017582">
    <property type="entry name" value="SelU"/>
</dbReference>
<feature type="domain" description="Rhodanese" evidence="3">
    <location>
        <begin position="13"/>
        <end position="136"/>
    </location>
</feature>